<dbReference type="PROSITE" id="PS00639">
    <property type="entry name" value="THIOL_PROTEASE_HIS"/>
    <property type="match status" value="1"/>
</dbReference>
<reference evidence="10" key="1">
    <citation type="submission" date="2020-10" db="EMBL/GenBank/DDBJ databases">
        <authorList>
            <person name="Han B."/>
            <person name="Lu T."/>
            <person name="Zhao Q."/>
            <person name="Huang X."/>
            <person name="Zhao Y."/>
        </authorList>
    </citation>
    <scope>NUCLEOTIDE SEQUENCE</scope>
</reference>
<dbReference type="SMART" id="SM00645">
    <property type="entry name" value="Pept_C1"/>
    <property type="match status" value="1"/>
</dbReference>
<dbReference type="InterPro" id="IPR013128">
    <property type="entry name" value="Peptidase_C1A"/>
</dbReference>
<evidence type="ECO:0000259" key="9">
    <source>
        <dbReference type="SMART" id="SM00848"/>
    </source>
</evidence>
<dbReference type="InterPro" id="IPR038765">
    <property type="entry name" value="Papain-like_cys_pep_sf"/>
</dbReference>
<dbReference type="InterPro" id="IPR000169">
    <property type="entry name" value="Pept_cys_AS"/>
</dbReference>
<keyword evidence="2" id="KW-0645">Protease</keyword>
<dbReference type="InterPro" id="IPR000668">
    <property type="entry name" value="Peptidase_C1A_C"/>
</dbReference>
<dbReference type="CDD" id="cd02248">
    <property type="entry name" value="Peptidase_C1A"/>
    <property type="match status" value="1"/>
</dbReference>
<dbReference type="SUPFAM" id="SSF54001">
    <property type="entry name" value="Cysteine proteinases"/>
    <property type="match status" value="1"/>
</dbReference>
<dbReference type="InterPro" id="IPR013201">
    <property type="entry name" value="Prot_inhib_I29"/>
</dbReference>
<dbReference type="GO" id="GO:0006508">
    <property type="term" value="P:proteolysis"/>
    <property type="evidence" value="ECO:0007669"/>
    <property type="project" value="UniProtKB-KW"/>
</dbReference>
<dbReference type="Proteomes" id="UP000604825">
    <property type="component" value="Unassembled WGS sequence"/>
</dbReference>
<comment type="similarity">
    <text evidence="1">Belongs to the peptidase C1 family.</text>
</comment>
<dbReference type="PANTHER" id="PTHR12411">
    <property type="entry name" value="CYSTEINE PROTEASE FAMILY C1-RELATED"/>
    <property type="match status" value="1"/>
</dbReference>
<dbReference type="Pfam" id="PF08246">
    <property type="entry name" value="Inhibitor_I29"/>
    <property type="match status" value="1"/>
</dbReference>
<proteinExistence type="inferred from homology"/>
<dbReference type="PROSITE" id="PS00139">
    <property type="entry name" value="THIOL_PROTEASE_CYS"/>
    <property type="match status" value="1"/>
</dbReference>
<dbReference type="GO" id="GO:0008234">
    <property type="term" value="F:cysteine-type peptidase activity"/>
    <property type="evidence" value="ECO:0007669"/>
    <property type="project" value="UniProtKB-KW"/>
</dbReference>
<keyword evidence="11" id="KW-1185">Reference proteome</keyword>
<dbReference type="PROSITE" id="PS00640">
    <property type="entry name" value="THIOL_PROTEASE_ASN"/>
    <property type="match status" value="1"/>
</dbReference>
<dbReference type="Gene3D" id="3.90.70.10">
    <property type="entry name" value="Cysteine proteinases"/>
    <property type="match status" value="1"/>
</dbReference>
<dbReference type="Pfam" id="PF00112">
    <property type="entry name" value="Peptidase_C1"/>
    <property type="match status" value="1"/>
</dbReference>
<accession>A0A811MWW9</accession>
<dbReference type="AlphaFoldDB" id="A0A811MWW9"/>
<dbReference type="EMBL" id="CAJGYO010000003">
    <property type="protein sequence ID" value="CAD6217386.1"/>
    <property type="molecule type" value="Genomic_DNA"/>
</dbReference>
<dbReference type="OrthoDB" id="677406at2759"/>
<dbReference type="InterPro" id="IPR025661">
    <property type="entry name" value="Pept_asp_AS"/>
</dbReference>
<gene>
    <name evidence="10" type="ORF">NCGR_LOCUS11372</name>
</gene>
<name>A0A811MWW9_9POAL</name>
<keyword evidence="6" id="KW-1015">Disulfide bond</keyword>
<sequence>MAASPYQQALALLCACLLLAGAASGGRVDVEDMLMMDRFRAWQAAYNRSYGTAAERLRRFEVYRQNMELIEATNRRGLPYQLGETPFTDLTSEEFLATHTMPRLRAPDAAAARHRELITTRAGPVSDGGRRHWNWNSTTDLDVPESVDWRTKGAVTPVKDQGPCGSCWAFATVASIEGLHKIRTGQLVSLSEQELVDCSRSPPNNGCDGGDPGAAMDWVAANGGLTTESDYPYYPPDGQQGKCKPDKVHNHVAKIRGRKLVDQNNEAALEVAVAQQPVAVDINSETLQHYNGGVINGPCDPDKTDHGVTVVGYGAESGGHKYWIVKNSWGENWGEKGYFRLERRIKDNRGTCGIATWANYPVM</sequence>
<dbReference type="PRINTS" id="PR00705">
    <property type="entry name" value="PAPAIN"/>
</dbReference>
<evidence type="ECO:0000256" key="2">
    <source>
        <dbReference type="ARBA" id="ARBA00022670"/>
    </source>
</evidence>
<feature type="signal peptide" evidence="7">
    <location>
        <begin position="1"/>
        <end position="25"/>
    </location>
</feature>
<keyword evidence="4" id="KW-0378">Hydrolase</keyword>
<evidence type="ECO:0000256" key="4">
    <source>
        <dbReference type="ARBA" id="ARBA00022801"/>
    </source>
</evidence>
<feature type="domain" description="Cathepsin propeptide inhibitor" evidence="9">
    <location>
        <begin position="39"/>
        <end position="95"/>
    </location>
</feature>
<keyword evidence="5" id="KW-0788">Thiol protease</keyword>
<protein>
    <submittedName>
        <fullName evidence="10">Uncharacterized protein</fullName>
    </submittedName>
</protein>
<feature type="domain" description="Peptidase C1A papain C-terminal" evidence="8">
    <location>
        <begin position="143"/>
        <end position="362"/>
    </location>
</feature>
<evidence type="ECO:0000256" key="3">
    <source>
        <dbReference type="ARBA" id="ARBA00022729"/>
    </source>
</evidence>
<evidence type="ECO:0000256" key="6">
    <source>
        <dbReference type="ARBA" id="ARBA00023157"/>
    </source>
</evidence>
<evidence type="ECO:0000313" key="10">
    <source>
        <dbReference type="EMBL" id="CAD6217386.1"/>
    </source>
</evidence>
<feature type="chain" id="PRO_5032977255" evidence="7">
    <location>
        <begin position="26"/>
        <end position="363"/>
    </location>
</feature>
<dbReference type="InterPro" id="IPR025660">
    <property type="entry name" value="Pept_his_AS"/>
</dbReference>
<dbReference type="SMART" id="SM00848">
    <property type="entry name" value="Inhibitor_I29"/>
    <property type="match status" value="1"/>
</dbReference>
<comment type="caution">
    <text evidence="10">The sequence shown here is derived from an EMBL/GenBank/DDBJ whole genome shotgun (WGS) entry which is preliminary data.</text>
</comment>
<organism evidence="10 11">
    <name type="scientific">Miscanthus lutarioriparius</name>
    <dbReference type="NCBI Taxonomy" id="422564"/>
    <lineage>
        <taxon>Eukaryota</taxon>
        <taxon>Viridiplantae</taxon>
        <taxon>Streptophyta</taxon>
        <taxon>Embryophyta</taxon>
        <taxon>Tracheophyta</taxon>
        <taxon>Spermatophyta</taxon>
        <taxon>Magnoliopsida</taxon>
        <taxon>Liliopsida</taxon>
        <taxon>Poales</taxon>
        <taxon>Poaceae</taxon>
        <taxon>PACMAD clade</taxon>
        <taxon>Panicoideae</taxon>
        <taxon>Andropogonodae</taxon>
        <taxon>Andropogoneae</taxon>
        <taxon>Saccharinae</taxon>
        <taxon>Miscanthus</taxon>
    </lineage>
</organism>
<keyword evidence="3 7" id="KW-0732">Signal</keyword>
<dbReference type="FunFam" id="3.90.70.10:FF:000067">
    <property type="entry name" value="Senescence-specific cysteine protease"/>
    <property type="match status" value="1"/>
</dbReference>
<evidence type="ECO:0000256" key="7">
    <source>
        <dbReference type="SAM" id="SignalP"/>
    </source>
</evidence>
<evidence type="ECO:0000259" key="8">
    <source>
        <dbReference type="SMART" id="SM00645"/>
    </source>
</evidence>
<evidence type="ECO:0000256" key="1">
    <source>
        <dbReference type="ARBA" id="ARBA00008455"/>
    </source>
</evidence>
<dbReference type="InterPro" id="IPR039417">
    <property type="entry name" value="Peptidase_C1A_papain-like"/>
</dbReference>
<evidence type="ECO:0000313" key="11">
    <source>
        <dbReference type="Proteomes" id="UP000604825"/>
    </source>
</evidence>
<evidence type="ECO:0000256" key="5">
    <source>
        <dbReference type="ARBA" id="ARBA00022807"/>
    </source>
</evidence>